<proteinExistence type="predicted"/>
<accession>T1GFB2</accession>
<dbReference type="Proteomes" id="UP000015102">
    <property type="component" value="Unassembled WGS sequence"/>
</dbReference>
<evidence type="ECO:0000313" key="2">
    <source>
        <dbReference type="Proteomes" id="UP000015102"/>
    </source>
</evidence>
<reference evidence="2" key="1">
    <citation type="submission" date="2013-02" db="EMBL/GenBank/DDBJ databases">
        <authorList>
            <person name="Hughes D."/>
        </authorList>
    </citation>
    <scope>NUCLEOTIDE SEQUENCE</scope>
    <source>
        <strain>Durham</strain>
        <strain evidence="2">NC isolate 2 -- Noor lab</strain>
    </source>
</reference>
<sequence length="106" mass="11938">MIGQGAMNYENEKAININSYFQVQNSQSSQNSLNFDADFVEQYLQENDISSQEIINGIPILESTETGLSQYLDNLDVKTEELVPDADIKPKAILTYSMVPKWDDVA</sequence>
<dbReference type="EnsemblMetazoa" id="MESCA002049-RA">
    <property type="protein sequence ID" value="MESCA002049-PA"/>
    <property type="gene ID" value="MESCA002049"/>
</dbReference>
<dbReference type="AlphaFoldDB" id="T1GFB2"/>
<keyword evidence="2" id="KW-1185">Reference proteome</keyword>
<organism evidence="1 2">
    <name type="scientific">Megaselia scalaris</name>
    <name type="common">Humpbacked fly</name>
    <name type="synonym">Phora scalaris</name>
    <dbReference type="NCBI Taxonomy" id="36166"/>
    <lineage>
        <taxon>Eukaryota</taxon>
        <taxon>Metazoa</taxon>
        <taxon>Ecdysozoa</taxon>
        <taxon>Arthropoda</taxon>
        <taxon>Hexapoda</taxon>
        <taxon>Insecta</taxon>
        <taxon>Pterygota</taxon>
        <taxon>Neoptera</taxon>
        <taxon>Endopterygota</taxon>
        <taxon>Diptera</taxon>
        <taxon>Brachycera</taxon>
        <taxon>Muscomorpha</taxon>
        <taxon>Platypezoidea</taxon>
        <taxon>Phoridae</taxon>
        <taxon>Megaseliini</taxon>
        <taxon>Megaselia</taxon>
    </lineage>
</organism>
<reference evidence="1" key="2">
    <citation type="submission" date="2015-06" db="UniProtKB">
        <authorList>
            <consortium name="EnsemblMetazoa"/>
        </authorList>
    </citation>
    <scope>IDENTIFICATION</scope>
</reference>
<name>T1GFB2_MEGSC</name>
<dbReference type="EMBL" id="CAQQ02126288">
    <property type="status" value="NOT_ANNOTATED_CDS"/>
    <property type="molecule type" value="Genomic_DNA"/>
</dbReference>
<dbReference type="HOGENOM" id="CLU_2229854_0_0_1"/>
<evidence type="ECO:0000313" key="1">
    <source>
        <dbReference type="EnsemblMetazoa" id="MESCA002049-PA"/>
    </source>
</evidence>
<protein>
    <submittedName>
        <fullName evidence="1">Uncharacterized protein</fullName>
    </submittedName>
</protein>